<evidence type="ECO:0000313" key="9">
    <source>
        <dbReference type="Proteomes" id="UP000035720"/>
    </source>
</evidence>
<dbReference type="PRINTS" id="PR00038">
    <property type="entry name" value="HTHLUXR"/>
</dbReference>
<dbReference type="CDD" id="cd17535">
    <property type="entry name" value="REC_NarL-like"/>
    <property type="match status" value="1"/>
</dbReference>
<gene>
    <name evidence="8" type="primary">liaR</name>
    <name evidence="8" type="ORF">BN13_410013</name>
</gene>
<dbReference type="SUPFAM" id="SSF46894">
    <property type="entry name" value="C-terminal effector domain of the bipartite response regulators"/>
    <property type="match status" value="1"/>
</dbReference>
<dbReference type="RefSeq" id="WP_201329065.1">
    <property type="nucleotide sequence ID" value="NZ_HF571038.1"/>
</dbReference>
<comment type="caution">
    <text evidence="8">The sequence shown here is derived from an EMBL/GenBank/DDBJ whole genome shotgun (WGS) entry which is preliminary data.</text>
</comment>
<evidence type="ECO:0000256" key="2">
    <source>
        <dbReference type="ARBA" id="ARBA00023015"/>
    </source>
</evidence>
<dbReference type="CDD" id="cd06170">
    <property type="entry name" value="LuxR_C_like"/>
    <property type="match status" value="1"/>
</dbReference>
<dbReference type="PANTHER" id="PTHR43214">
    <property type="entry name" value="TWO-COMPONENT RESPONSE REGULATOR"/>
    <property type="match status" value="1"/>
</dbReference>
<dbReference type="PROSITE" id="PS50043">
    <property type="entry name" value="HTH_LUXR_2"/>
    <property type="match status" value="1"/>
</dbReference>
<feature type="domain" description="HTH luxR-type" evidence="6">
    <location>
        <begin position="144"/>
        <end position="209"/>
    </location>
</feature>
<proteinExistence type="predicted"/>
<organism evidence="8 9">
    <name type="scientific">Nostocoides jenkinsii Ben 74</name>
    <dbReference type="NCBI Taxonomy" id="1193518"/>
    <lineage>
        <taxon>Bacteria</taxon>
        <taxon>Bacillati</taxon>
        <taxon>Actinomycetota</taxon>
        <taxon>Actinomycetes</taxon>
        <taxon>Micrococcales</taxon>
        <taxon>Intrasporangiaceae</taxon>
        <taxon>Nostocoides</taxon>
    </lineage>
</organism>
<dbReference type="STRING" id="1193518.BN13_410013"/>
<dbReference type="InterPro" id="IPR058245">
    <property type="entry name" value="NreC/VraR/RcsB-like_REC"/>
</dbReference>
<name>A0A077MET4_9MICO</name>
<dbReference type="PROSITE" id="PS50110">
    <property type="entry name" value="RESPONSE_REGULATORY"/>
    <property type="match status" value="1"/>
</dbReference>
<dbReference type="GO" id="GO:0006355">
    <property type="term" value="P:regulation of DNA-templated transcription"/>
    <property type="evidence" value="ECO:0007669"/>
    <property type="project" value="InterPro"/>
</dbReference>
<dbReference type="Pfam" id="PF00072">
    <property type="entry name" value="Response_reg"/>
    <property type="match status" value="1"/>
</dbReference>
<evidence type="ECO:0000256" key="5">
    <source>
        <dbReference type="PROSITE-ProRule" id="PRU00169"/>
    </source>
</evidence>
<dbReference type="SUPFAM" id="SSF52172">
    <property type="entry name" value="CheY-like"/>
    <property type="match status" value="1"/>
</dbReference>
<keyword evidence="1 5" id="KW-0597">Phosphoprotein</keyword>
<dbReference type="InterPro" id="IPR011006">
    <property type="entry name" value="CheY-like_superfamily"/>
</dbReference>
<evidence type="ECO:0000256" key="1">
    <source>
        <dbReference type="ARBA" id="ARBA00022553"/>
    </source>
</evidence>
<dbReference type="Proteomes" id="UP000035720">
    <property type="component" value="Unassembled WGS sequence"/>
</dbReference>
<evidence type="ECO:0000256" key="4">
    <source>
        <dbReference type="ARBA" id="ARBA00023163"/>
    </source>
</evidence>
<evidence type="ECO:0000259" key="7">
    <source>
        <dbReference type="PROSITE" id="PS50110"/>
    </source>
</evidence>
<dbReference type="GO" id="GO:0003677">
    <property type="term" value="F:DNA binding"/>
    <property type="evidence" value="ECO:0007669"/>
    <property type="project" value="UniProtKB-KW"/>
</dbReference>
<dbReference type="PROSITE" id="PS00622">
    <property type="entry name" value="HTH_LUXR_1"/>
    <property type="match status" value="1"/>
</dbReference>
<keyword evidence="3" id="KW-0238">DNA-binding</keyword>
<dbReference type="SMART" id="SM00448">
    <property type="entry name" value="REC"/>
    <property type="match status" value="1"/>
</dbReference>
<dbReference type="GO" id="GO:0000160">
    <property type="term" value="P:phosphorelay signal transduction system"/>
    <property type="evidence" value="ECO:0007669"/>
    <property type="project" value="InterPro"/>
</dbReference>
<dbReference type="PANTHER" id="PTHR43214:SF24">
    <property type="entry name" value="TRANSCRIPTIONAL REGULATORY PROTEIN NARL-RELATED"/>
    <property type="match status" value="1"/>
</dbReference>
<evidence type="ECO:0000256" key="3">
    <source>
        <dbReference type="ARBA" id="ARBA00023125"/>
    </source>
</evidence>
<dbReference type="EMBL" id="CAJC01000152">
    <property type="protein sequence ID" value="CCI53537.1"/>
    <property type="molecule type" value="Genomic_DNA"/>
</dbReference>
<dbReference type="Gene3D" id="3.40.50.2300">
    <property type="match status" value="1"/>
</dbReference>
<dbReference type="InterPro" id="IPR039420">
    <property type="entry name" value="WalR-like"/>
</dbReference>
<keyword evidence="9" id="KW-1185">Reference proteome</keyword>
<sequence>MIRLLLADDHPAFRRGLELMLDDVDDVEVVGRAATGAEAVELGAQLSPDVVLMDLRMPDLDGIEATRRLVQHDPVPAVVVLTMFEDGESVIAAMRAGARGYLLKGAEQDEIERAVRAAAAGEVIFGPAVASGVIARLTRDGQARSPAFPSLTQREREVLALIAVGKGNAAIAHELQINLKTVRNHVSNIFTKLQVTDRASAIVKARDAGLASAQALRQAKEPS</sequence>
<dbReference type="InterPro" id="IPR016032">
    <property type="entry name" value="Sig_transdc_resp-reg_C-effctor"/>
</dbReference>
<dbReference type="InterPro" id="IPR001789">
    <property type="entry name" value="Sig_transdc_resp-reg_receiver"/>
</dbReference>
<keyword evidence="2" id="KW-0805">Transcription regulation</keyword>
<feature type="domain" description="Response regulatory" evidence="7">
    <location>
        <begin position="3"/>
        <end position="119"/>
    </location>
</feature>
<dbReference type="SMART" id="SM00421">
    <property type="entry name" value="HTH_LUXR"/>
    <property type="match status" value="1"/>
</dbReference>
<keyword evidence="4" id="KW-0804">Transcription</keyword>
<protein>
    <submittedName>
        <fullName evidence="8">Transcriptional regulatory protein liaR</fullName>
    </submittedName>
</protein>
<reference evidence="8 9" key="1">
    <citation type="journal article" date="2013" name="ISME J.">
        <title>A metabolic model for members of the genus Tetrasphaera involved in enhanced biological phosphorus removal.</title>
        <authorList>
            <person name="Kristiansen R."/>
            <person name="Nguyen H.T.T."/>
            <person name="Saunders A.M."/>
            <person name="Nielsen J.L."/>
            <person name="Wimmer R."/>
            <person name="Le V.Q."/>
            <person name="McIlroy S.J."/>
            <person name="Petrovski S."/>
            <person name="Seviour R.J."/>
            <person name="Calteau A."/>
            <person name="Nielsen K.L."/>
            <person name="Nielsen P.H."/>
        </authorList>
    </citation>
    <scope>NUCLEOTIDE SEQUENCE [LARGE SCALE GENOMIC DNA]</scope>
    <source>
        <strain evidence="8 9">Ben 74</strain>
    </source>
</reference>
<evidence type="ECO:0000313" key="8">
    <source>
        <dbReference type="EMBL" id="CCI53537.1"/>
    </source>
</evidence>
<accession>A0A077MET4</accession>
<dbReference type="Pfam" id="PF00196">
    <property type="entry name" value="GerE"/>
    <property type="match status" value="1"/>
</dbReference>
<dbReference type="InterPro" id="IPR000792">
    <property type="entry name" value="Tscrpt_reg_LuxR_C"/>
</dbReference>
<dbReference type="AlphaFoldDB" id="A0A077MET4"/>
<evidence type="ECO:0000259" key="6">
    <source>
        <dbReference type="PROSITE" id="PS50043"/>
    </source>
</evidence>
<feature type="modified residue" description="4-aspartylphosphate" evidence="5">
    <location>
        <position position="54"/>
    </location>
</feature>